<dbReference type="EMBL" id="JACHGW010000001">
    <property type="protein sequence ID" value="MBB6049462.1"/>
    <property type="molecule type" value="Genomic_DNA"/>
</dbReference>
<gene>
    <name evidence="3" type="ORF">HNQ39_001224</name>
</gene>
<proteinExistence type="predicted"/>
<feature type="domain" description="CBS" evidence="2">
    <location>
        <begin position="75"/>
        <end position="123"/>
    </location>
</feature>
<dbReference type="InterPro" id="IPR000644">
    <property type="entry name" value="CBS_dom"/>
</dbReference>
<evidence type="ECO:0000256" key="1">
    <source>
        <dbReference type="SAM" id="Phobius"/>
    </source>
</evidence>
<keyword evidence="1" id="KW-1133">Transmembrane helix</keyword>
<sequence>MLARPLPGVSPQERVGVAAEWVRVSPYRCVPVLSGGILLGLVTERSLAAYLCRAPDGPERRRWLEAPVEGTVLAPTAALHPLLSVAELQDALAAEGVEALPLAEGNGLYLGMIGAGDLVRELLRPLALPQLAGMATPVGVHLSTGSVAAGVGNPALVATGFCFFVAQFALLALLTVVTPYLPTLPLPPSWREAIELTLTGLVTLTGFLALIRLSPLAGFHAAEHQVVHAVERSVPLLPDQVARMPRVHPRCGTNLMAGMFLLGLGGAFTPLLGELGFVLSGLLTLFYWRSVGAWLQEHLTTRPATEAQLVQAIAAARTLLERHEASTITPTPLRRLLHSGMPQMLLGFALGVGFLALLCLLIPALGDVLRPHWNELF</sequence>
<dbReference type="SUPFAM" id="SSF54631">
    <property type="entry name" value="CBS-domain pair"/>
    <property type="match status" value="1"/>
</dbReference>
<feature type="transmembrane region" description="Helical" evidence="1">
    <location>
        <begin position="275"/>
        <end position="295"/>
    </location>
</feature>
<accession>A0A7W9SMQ2</accession>
<dbReference type="InterPro" id="IPR046342">
    <property type="entry name" value="CBS_dom_sf"/>
</dbReference>
<keyword evidence="4" id="KW-1185">Reference proteome</keyword>
<evidence type="ECO:0000313" key="3">
    <source>
        <dbReference type="EMBL" id="MBB6049462.1"/>
    </source>
</evidence>
<dbReference type="RefSeq" id="WP_184193063.1">
    <property type="nucleotide sequence ID" value="NZ_JACHGW010000001.1"/>
</dbReference>
<feature type="domain" description="CBS" evidence="2">
    <location>
        <begin position="5"/>
        <end position="52"/>
    </location>
</feature>
<keyword evidence="1" id="KW-0812">Transmembrane</keyword>
<reference evidence="3 4" key="1">
    <citation type="submission" date="2020-08" db="EMBL/GenBank/DDBJ databases">
        <title>Genomic Encyclopedia of Type Strains, Phase IV (KMG-IV): sequencing the most valuable type-strain genomes for metagenomic binning, comparative biology and taxonomic classification.</title>
        <authorList>
            <person name="Goeker M."/>
        </authorList>
    </citation>
    <scope>NUCLEOTIDE SEQUENCE [LARGE SCALE GENOMIC DNA]</scope>
    <source>
        <strain evidence="3 4">DSM 23562</strain>
    </source>
</reference>
<evidence type="ECO:0000259" key="2">
    <source>
        <dbReference type="SMART" id="SM00116"/>
    </source>
</evidence>
<feature type="transmembrane region" description="Helical" evidence="1">
    <location>
        <begin position="193"/>
        <end position="211"/>
    </location>
</feature>
<comment type="caution">
    <text evidence="3">The sequence shown here is derived from an EMBL/GenBank/DDBJ whole genome shotgun (WGS) entry which is preliminary data.</text>
</comment>
<organism evidence="3 4">
    <name type="scientific">Armatimonas rosea</name>
    <dbReference type="NCBI Taxonomy" id="685828"/>
    <lineage>
        <taxon>Bacteria</taxon>
        <taxon>Bacillati</taxon>
        <taxon>Armatimonadota</taxon>
        <taxon>Armatimonadia</taxon>
        <taxon>Armatimonadales</taxon>
        <taxon>Armatimonadaceae</taxon>
        <taxon>Armatimonas</taxon>
    </lineage>
</organism>
<dbReference type="SMART" id="SM00116">
    <property type="entry name" value="CBS"/>
    <property type="match status" value="2"/>
</dbReference>
<feature type="transmembrane region" description="Helical" evidence="1">
    <location>
        <begin position="155"/>
        <end position="181"/>
    </location>
</feature>
<dbReference type="Proteomes" id="UP000520814">
    <property type="component" value="Unassembled WGS sequence"/>
</dbReference>
<name>A0A7W9SMQ2_ARMRO</name>
<keyword evidence="1" id="KW-0472">Membrane</keyword>
<dbReference type="InterPro" id="IPR010787">
    <property type="entry name" value="DUF1385"/>
</dbReference>
<feature type="transmembrane region" description="Helical" evidence="1">
    <location>
        <begin position="344"/>
        <end position="366"/>
    </location>
</feature>
<dbReference type="Gene3D" id="3.10.580.10">
    <property type="entry name" value="CBS-domain"/>
    <property type="match status" value="1"/>
</dbReference>
<evidence type="ECO:0000313" key="4">
    <source>
        <dbReference type="Proteomes" id="UP000520814"/>
    </source>
</evidence>
<dbReference type="Pfam" id="PF07136">
    <property type="entry name" value="DUF1385"/>
    <property type="match status" value="1"/>
</dbReference>
<dbReference type="CDD" id="cd02205">
    <property type="entry name" value="CBS_pair_SF"/>
    <property type="match status" value="1"/>
</dbReference>
<protein>
    <submittedName>
        <fullName evidence="3">CBS domain-containing protein</fullName>
    </submittedName>
</protein>
<dbReference type="AlphaFoldDB" id="A0A7W9SMQ2"/>